<reference evidence="6 7" key="1">
    <citation type="submission" date="2017-05" db="EMBL/GenBank/DDBJ databases">
        <title>Complete and WGS of Bordetella genogroups.</title>
        <authorList>
            <person name="Spilker T."/>
            <person name="LiPuma J."/>
        </authorList>
    </citation>
    <scope>NUCLEOTIDE SEQUENCE [LARGE SCALE GENOMIC DNA]</scope>
    <source>
        <strain evidence="6 7">AU17164</strain>
    </source>
</reference>
<dbReference type="GO" id="GO:0003677">
    <property type="term" value="F:DNA binding"/>
    <property type="evidence" value="ECO:0007669"/>
    <property type="project" value="UniProtKB-KW"/>
</dbReference>
<dbReference type="Gene3D" id="3.40.190.10">
    <property type="entry name" value="Periplasmic binding protein-like II"/>
    <property type="match status" value="2"/>
</dbReference>
<keyword evidence="7" id="KW-1185">Reference proteome</keyword>
<dbReference type="Pfam" id="PF00126">
    <property type="entry name" value="HTH_1"/>
    <property type="match status" value="1"/>
</dbReference>
<dbReference type="Pfam" id="PF03466">
    <property type="entry name" value="LysR_substrate"/>
    <property type="match status" value="1"/>
</dbReference>
<evidence type="ECO:0000256" key="3">
    <source>
        <dbReference type="ARBA" id="ARBA00023125"/>
    </source>
</evidence>
<dbReference type="GO" id="GO:0032993">
    <property type="term" value="C:protein-DNA complex"/>
    <property type="evidence" value="ECO:0007669"/>
    <property type="project" value="TreeGrafter"/>
</dbReference>
<gene>
    <name evidence="6" type="ORF">CAL13_01935</name>
</gene>
<dbReference type="SUPFAM" id="SSF46785">
    <property type="entry name" value="Winged helix' DNA-binding domain"/>
    <property type="match status" value="1"/>
</dbReference>
<dbReference type="AlphaFoldDB" id="A0A1W6YWY0"/>
<sequence length="302" mass="33606">MELRHLRYFVVVAEEEHMTRAAHRLGIQQPPLSQQIRDLEAELEVQLFDRAPRRIRLNAAGEVFLVEARRLLAQADEAVLHVRKSARGELGRIAVGYTSSAAMHEDVPALLRAFGTRYPLIEMSVQENNTRTLLDAVQAQQLDAAFVRSNVERYPSLRSILLSEEPMVAALPVDHPLAKTTDPIGLDQLRDQPFVLYRQADGPGVQDRLLAACRSAGFAPQVAEDVPRLLSAVTLVAAGRGISVLPQTLRCVLTRNVVYRPLTGDHAFTTPLTLAYRETPTDSPLGRFASLADERRHRWASS</sequence>
<dbReference type="InterPro" id="IPR036388">
    <property type="entry name" value="WH-like_DNA-bd_sf"/>
</dbReference>
<dbReference type="PRINTS" id="PR00039">
    <property type="entry name" value="HTHLYSR"/>
</dbReference>
<accession>A0A1W6YWY0</accession>
<dbReference type="InterPro" id="IPR036390">
    <property type="entry name" value="WH_DNA-bd_sf"/>
</dbReference>
<dbReference type="SUPFAM" id="SSF53850">
    <property type="entry name" value="Periplasmic binding protein-like II"/>
    <property type="match status" value="1"/>
</dbReference>
<dbReference type="EMBL" id="CP021109">
    <property type="protein sequence ID" value="ARP85113.1"/>
    <property type="molecule type" value="Genomic_DNA"/>
</dbReference>
<keyword evidence="2" id="KW-0805">Transcription regulation</keyword>
<proteinExistence type="inferred from homology"/>
<evidence type="ECO:0000256" key="4">
    <source>
        <dbReference type="ARBA" id="ARBA00023163"/>
    </source>
</evidence>
<evidence type="ECO:0000256" key="1">
    <source>
        <dbReference type="ARBA" id="ARBA00009437"/>
    </source>
</evidence>
<keyword evidence="4" id="KW-0804">Transcription</keyword>
<feature type="domain" description="HTH lysR-type" evidence="5">
    <location>
        <begin position="1"/>
        <end position="58"/>
    </location>
</feature>
<evidence type="ECO:0000259" key="5">
    <source>
        <dbReference type="PROSITE" id="PS50931"/>
    </source>
</evidence>
<dbReference type="InterPro" id="IPR000847">
    <property type="entry name" value="LysR_HTH_N"/>
</dbReference>
<dbReference type="FunFam" id="1.10.10.10:FF:000001">
    <property type="entry name" value="LysR family transcriptional regulator"/>
    <property type="match status" value="1"/>
</dbReference>
<dbReference type="GO" id="GO:0003700">
    <property type="term" value="F:DNA-binding transcription factor activity"/>
    <property type="evidence" value="ECO:0007669"/>
    <property type="project" value="InterPro"/>
</dbReference>
<evidence type="ECO:0000313" key="7">
    <source>
        <dbReference type="Proteomes" id="UP000194139"/>
    </source>
</evidence>
<name>A0A1W6YWY0_9BORD</name>
<evidence type="ECO:0000256" key="2">
    <source>
        <dbReference type="ARBA" id="ARBA00023015"/>
    </source>
</evidence>
<keyword evidence="3" id="KW-0238">DNA-binding</keyword>
<dbReference type="Gene3D" id="1.10.10.10">
    <property type="entry name" value="Winged helix-like DNA-binding domain superfamily/Winged helix DNA-binding domain"/>
    <property type="match status" value="1"/>
</dbReference>
<dbReference type="Proteomes" id="UP000194139">
    <property type="component" value="Chromosome"/>
</dbReference>
<dbReference type="PANTHER" id="PTHR30346">
    <property type="entry name" value="TRANSCRIPTIONAL DUAL REGULATOR HCAR-RELATED"/>
    <property type="match status" value="1"/>
</dbReference>
<comment type="similarity">
    <text evidence="1">Belongs to the LysR transcriptional regulatory family.</text>
</comment>
<dbReference type="PROSITE" id="PS50931">
    <property type="entry name" value="HTH_LYSR"/>
    <property type="match status" value="1"/>
</dbReference>
<organism evidence="6 7">
    <name type="scientific">Bordetella genomosp. 9</name>
    <dbReference type="NCBI Taxonomy" id="1416803"/>
    <lineage>
        <taxon>Bacteria</taxon>
        <taxon>Pseudomonadati</taxon>
        <taxon>Pseudomonadota</taxon>
        <taxon>Betaproteobacteria</taxon>
        <taxon>Burkholderiales</taxon>
        <taxon>Alcaligenaceae</taxon>
        <taxon>Bordetella</taxon>
    </lineage>
</organism>
<protein>
    <recommendedName>
        <fullName evidence="5">HTH lysR-type domain-containing protein</fullName>
    </recommendedName>
</protein>
<dbReference type="InterPro" id="IPR005119">
    <property type="entry name" value="LysR_subst-bd"/>
</dbReference>
<dbReference type="PANTHER" id="PTHR30346:SF30">
    <property type="entry name" value="SMALL NEUTRAL PROTEASE REGULATORY PROTEIN"/>
    <property type="match status" value="1"/>
</dbReference>
<evidence type="ECO:0000313" key="6">
    <source>
        <dbReference type="EMBL" id="ARP85113.1"/>
    </source>
</evidence>
<dbReference type="RefSeq" id="WP_086071338.1">
    <property type="nucleotide sequence ID" value="NZ_CP021109.1"/>
</dbReference>